<accession>A0ACC2Q8F0</accession>
<protein>
    <submittedName>
        <fullName evidence="1">Uncharacterized protein</fullName>
    </submittedName>
</protein>
<comment type="caution">
    <text evidence="1">The sequence shown here is derived from an EMBL/GenBank/DDBJ whole genome shotgun (WGS) entry which is preliminary data.</text>
</comment>
<proteinExistence type="predicted"/>
<evidence type="ECO:0000313" key="2">
    <source>
        <dbReference type="Proteomes" id="UP001231649"/>
    </source>
</evidence>
<dbReference type="EMBL" id="CM056805">
    <property type="protein sequence ID" value="KAJ8707293.1"/>
    <property type="molecule type" value="Genomic_DNA"/>
</dbReference>
<sequence length="745" mass="85797">MNNTIDLYCRMCAELKPHNTLENLQNDEELCQQVVNKLSKFNIVIDFESNILPKTVCLPCVNRLNEAFAFVTAVEEAQAFLNDFILVRVKSTDSDSSDENILYEPPDDLKIEEAQESIEIYNESILQSSSHEDVTCLDNTVKLEPEDVNNKKASLDIVEENSDTNNECDKPHSPEIFSDLPHIECNKNPDTNSECDKPHSPELFSDLPHIEGNKNPDTNGECDKPHSPELFSDLPHIEGNKNSDTNNECDKSHSPEIFSDLPNTEGNRNSVEEEQKVESMEISDDDSSDSYFITDAFLDDYVSHTSKSDIDTKDSISSYDDDDDFDNTEEWETENTNAIKPLENIVTNDKCTNRGKKQQLTTSVFTETRLNKTQSTSKEYKDYSNIVTKYTDTDVNQIKETWRDYKCTCSNCGTIFSNIKKLRSHSLQYHNACNLYQCLDCPLKRSKFKAFMDHVKSHRMHLAQSCYKCFKIFPTREQATSHRRKVHDNFDYFCPGCDAAFDSNEELKAHMNKYYNKLVTRVPPHLTCGICNKISESDNEFKKHLQTHRGIKSWFCDTCGKKLSTKGNLKEHIQGMHTSEKSFQCDVCGASFTTKMRLRNHKVIHVVTEPLICDHCGKIFRNKFKIVIHMKLHHGARKRFPCTVCKKKFKFHKNLKQHMLQHTGEKPYSCHICLREFTNLPNRNKHIRRIHGIEMAKKKKPTVKQEIATDLTSRVKKSSLQAREPHGATRAVQRRADKTKKNTPK</sequence>
<evidence type="ECO:0000313" key="1">
    <source>
        <dbReference type="EMBL" id="KAJ8707293.1"/>
    </source>
</evidence>
<keyword evidence="2" id="KW-1185">Reference proteome</keyword>
<name>A0ACC2Q8F0_9NEOP</name>
<dbReference type="Proteomes" id="UP001231649">
    <property type="component" value="Chromosome 29"/>
</dbReference>
<reference evidence="1" key="1">
    <citation type="submission" date="2023-03" db="EMBL/GenBank/DDBJ databases">
        <title>Chromosome-level genomes of two armyworms, Mythimna separata and Mythimna loreyi, provide insights into the biosynthesis and reception of sex pheromones.</title>
        <authorList>
            <person name="Zhao H."/>
        </authorList>
    </citation>
    <scope>NUCLEOTIDE SEQUENCE</scope>
    <source>
        <strain evidence="1">BeijingLab</strain>
    </source>
</reference>
<gene>
    <name evidence="1" type="ORF">PYW08_011427</name>
</gene>
<organism evidence="1 2">
    <name type="scientific">Mythimna loreyi</name>
    <dbReference type="NCBI Taxonomy" id="667449"/>
    <lineage>
        <taxon>Eukaryota</taxon>
        <taxon>Metazoa</taxon>
        <taxon>Ecdysozoa</taxon>
        <taxon>Arthropoda</taxon>
        <taxon>Hexapoda</taxon>
        <taxon>Insecta</taxon>
        <taxon>Pterygota</taxon>
        <taxon>Neoptera</taxon>
        <taxon>Endopterygota</taxon>
        <taxon>Lepidoptera</taxon>
        <taxon>Glossata</taxon>
        <taxon>Ditrysia</taxon>
        <taxon>Noctuoidea</taxon>
        <taxon>Noctuidae</taxon>
        <taxon>Noctuinae</taxon>
        <taxon>Hadenini</taxon>
        <taxon>Mythimna</taxon>
    </lineage>
</organism>